<protein>
    <submittedName>
        <fullName evidence="1">Uncharacterized protein</fullName>
    </submittedName>
</protein>
<gene>
    <name evidence="1" type="ORF">LW1_0120</name>
</gene>
<proteinExistence type="predicted"/>
<dbReference type="EMBL" id="HM454279">
    <property type="protein sequence ID" value="ADI87664.1"/>
    <property type="molecule type" value="Genomic_DNA"/>
</dbReference>
<reference evidence="1" key="1">
    <citation type="journal article" date="2011" name="Appl. Environ. Microbiol.">
        <title>Metagenomic analysis reveals unexpected subgenomic diversity of magnetotactic bacteria within the phylum Nitrospirae.</title>
        <authorList>
            <person name="Lin W."/>
            <person name="Jogler C."/>
            <person name="Schuler D."/>
            <person name="Pan Y."/>
        </authorList>
    </citation>
    <scope>NUCLEOTIDE SEQUENCE</scope>
</reference>
<dbReference type="AlphaFoldDB" id="D9MNX5"/>
<sequence>MPCCQASLSLHPAWKTNLQLKKMDSHSSPSLRLSLSKDALICLTGINQQSCPSLEASLFLL</sequence>
<organism evidence="1">
    <name type="scientific">uncultured Nitrospirae bacterium MY2-1F</name>
    <dbReference type="NCBI Taxonomy" id="798576"/>
    <lineage>
        <taxon>Bacteria</taxon>
        <taxon>Pseudomonadati</taxon>
        <taxon>Nitrospirota</taxon>
        <taxon>environmental samples</taxon>
    </lineage>
</organism>
<name>D9MNX5_9BACT</name>
<accession>D9MNX5</accession>
<evidence type="ECO:0000313" key="1">
    <source>
        <dbReference type="EMBL" id="ADI87664.1"/>
    </source>
</evidence>